<protein>
    <submittedName>
        <fullName evidence="2">Uncharacterized protein</fullName>
    </submittedName>
</protein>
<reference evidence="2" key="1">
    <citation type="submission" date="2009-04" db="EMBL/GenBank/DDBJ databases">
        <authorList>
            <person name="Weinstock G."/>
            <person name="Sodergren E."/>
            <person name="Clifton S."/>
            <person name="Fulton L."/>
            <person name="Fulton B."/>
            <person name="Courtney L."/>
            <person name="Fronick C."/>
            <person name="Harrison M."/>
            <person name="Strong C."/>
            <person name="Farmer C."/>
            <person name="Delahaunty K."/>
            <person name="Markovic C."/>
            <person name="Hall O."/>
            <person name="Minx P."/>
            <person name="Tomlinson C."/>
            <person name="Mitreva M."/>
            <person name="Nelson J."/>
            <person name="Hou S."/>
            <person name="Wollam A."/>
            <person name="Pepin K.H."/>
            <person name="Johnson M."/>
            <person name="Bhonagiri V."/>
            <person name="Nash W.E."/>
            <person name="Warren W."/>
            <person name="Chinwalla A."/>
            <person name="Mardis E.R."/>
            <person name="Wilson R.K."/>
        </authorList>
    </citation>
    <scope>NUCLEOTIDE SEQUENCE [LARGE SCALE GENOMIC DNA]</scope>
    <source>
        <strain evidence="2">ATCC 51147</strain>
    </source>
</reference>
<name>C4GFP7_9NEIS</name>
<gene>
    <name evidence="2" type="ORF">GCWU000324_00964</name>
</gene>
<keyword evidence="1" id="KW-1133">Transmembrane helix</keyword>
<keyword evidence="1" id="KW-0812">Transmembrane</keyword>
<sequence>MGIPFCGMRQPENGVEWCLLGWTGFQATFGVVANSGLFIARVRCCCAKRRFGLKPLQNLQPIACRRLADILANQSCFV</sequence>
<dbReference type="AlphaFoldDB" id="C4GFP7"/>
<evidence type="ECO:0000313" key="3">
    <source>
        <dbReference type="Proteomes" id="UP000003009"/>
    </source>
</evidence>
<dbReference type="EMBL" id="ACJW02000002">
    <property type="protein sequence ID" value="EEP69053.1"/>
    <property type="molecule type" value="Genomic_DNA"/>
</dbReference>
<comment type="caution">
    <text evidence="2">The sequence shown here is derived from an EMBL/GenBank/DDBJ whole genome shotgun (WGS) entry which is preliminary data.</text>
</comment>
<dbReference type="STRING" id="629741.GCWU000324_00964"/>
<dbReference type="HOGENOM" id="CLU_2617295_0_0_4"/>
<keyword evidence="3" id="KW-1185">Reference proteome</keyword>
<evidence type="ECO:0000256" key="1">
    <source>
        <dbReference type="SAM" id="Phobius"/>
    </source>
</evidence>
<organism evidence="2 3">
    <name type="scientific">Kingella oralis ATCC 51147</name>
    <dbReference type="NCBI Taxonomy" id="629741"/>
    <lineage>
        <taxon>Bacteria</taxon>
        <taxon>Pseudomonadati</taxon>
        <taxon>Pseudomonadota</taxon>
        <taxon>Betaproteobacteria</taxon>
        <taxon>Neisseriales</taxon>
        <taxon>Neisseriaceae</taxon>
        <taxon>Kingella</taxon>
    </lineage>
</organism>
<proteinExistence type="predicted"/>
<dbReference type="Proteomes" id="UP000003009">
    <property type="component" value="Unassembled WGS sequence"/>
</dbReference>
<accession>C4GFP7</accession>
<feature type="transmembrane region" description="Helical" evidence="1">
    <location>
        <begin position="20"/>
        <end position="40"/>
    </location>
</feature>
<keyword evidence="1" id="KW-0472">Membrane</keyword>
<evidence type="ECO:0000313" key="2">
    <source>
        <dbReference type="EMBL" id="EEP69053.1"/>
    </source>
</evidence>